<evidence type="ECO:0000313" key="2">
    <source>
        <dbReference type="EMBL" id="GEO95248.1"/>
    </source>
</evidence>
<proteinExistence type="predicted"/>
<comment type="caution">
    <text evidence="2">The sequence shown here is derived from an EMBL/GenBank/DDBJ whole genome shotgun (WGS) entry which is preliminary data.</text>
</comment>
<feature type="transmembrane region" description="Helical" evidence="1">
    <location>
        <begin position="182"/>
        <end position="201"/>
    </location>
</feature>
<organism evidence="2 3">
    <name type="scientific">Kocuria turfanensis</name>
    <dbReference type="NCBI Taxonomy" id="388357"/>
    <lineage>
        <taxon>Bacteria</taxon>
        <taxon>Bacillati</taxon>
        <taxon>Actinomycetota</taxon>
        <taxon>Actinomycetes</taxon>
        <taxon>Micrococcales</taxon>
        <taxon>Micrococcaceae</taxon>
        <taxon>Kocuria</taxon>
    </lineage>
</organism>
<keyword evidence="3" id="KW-1185">Reference proteome</keyword>
<gene>
    <name evidence="2" type="ORF">KTU01_13710</name>
</gene>
<protein>
    <submittedName>
        <fullName evidence="2">Uncharacterized protein</fullName>
    </submittedName>
</protein>
<dbReference type="Proteomes" id="UP000321103">
    <property type="component" value="Unassembled WGS sequence"/>
</dbReference>
<sequence length="212" mass="22297">MERPAPPLHRSWRTSQRVLITVLTLAFGVLGLVVLLAGAEAGVRAWHGRADLWLEAAAATAPNVGDLAPGLSSEGYDLVHVRVTGAESSSMVLYALTLALGTVVFAGICFFLAYLCHRIHLGKPFDRVLTVGLTASSVSLVALSLLGPFLFAAAQGRIFADLGVELGRAPFVNGWSFGDTDAVLLVAGVFLGLLALAFRAGGWCQRAELARA</sequence>
<dbReference type="RefSeq" id="WP_062736380.1">
    <property type="nucleotide sequence ID" value="NZ_BJZS01000035.1"/>
</dbReference>
<evidence type="ECO:0000313" key="3">
    <source>
        <dbReference type="Proteomes" id="UP000321103"/>
    </source>
</evidence>
<accession>A0A512IC16</accession>
<evidence type="ECO:0000256" key="1">
    <source>
        <dbReference type="SAM" id="Phobius"/>
    </source>
</evidence>
<name>A0A512IC16_9MICC</name>
<keyword evidence="1" id="KW-0812">Transmembrane</keyword>
<feature type="transmembrane region" description="Helical" evidence="1">
    <location>
        <begin position="91"/>
        <end position="116"/>
    </location>
</feature>
<keyword evidence="1" id="KW-0472">Membrane</keyword>
<reference evidence="2 3" key="1">
    <citation type="submission" date="2019-07" db="EMBL/GenBank/DDBJ databases">
        <title>Whole genome shotgun sequence of Kocuria turfanensis NBRC 107627.</title>
        <authorList>
            <person name="Hosoyama A."/>
            <person name="Uohara A."/>
            <person name="Ohji S."/>
            <person name="Ichikawa N."/>
        </authorList>
    </citation>
    <scope>NUCLEOTIDE SEQUENCE [LARGE SCALE GENOMIC DNA]</scope>
    <source>
        <strain evidence="2 3">NBRC 107627</strain>
    </source>
</reference>
<feature type="transmembrane region" description="Helical" evidence="1">
    <location>
        <begin position="128"/>
        <end position="151"/>
    </location>
</feature>
<keyword evidence="1" id="KW-1133">Transmembrane helix</keyword>
<dbReference type="AlphaFoldDB" id="A0A512IC16"/>
<dbReference type="EMBL" id="BJZS01000035">
    <property type="protein sequence ID" value="GEO95248.1"/>
    <property type="molecule type" value="Genomic_DNA"/>
</dbReference>